<keyword evidence="2" id="KW-0813">Transport</keyword>
<dbReference type="Proteomes" id="UP000260943">
    <property type="component" value="Unassembled WGS sequence"/>
</dbReference>
<dbReference type="CDD" id="cd00211">
    <property type="entry name" value="PTS_IIA_fru"/>
    <property type="match status" value="1"/>
</dbReference>
<dbReference type="Gene3D" id="3.40.930.10">
    <property type="entry name" value="Mannitol-specific EII, Chain A"/>
    <property type="match status" value="1"/>
</dbReference>
<reference evidence="2 3" key="1">
    <citation type="submission" date="2018-08" db="EMBL/GenBank/DDBJ databases">
        <title>A genome reference for cultivated species of the human gut microbiota.</title>
        <authorList>
            <person name="Zou Y."/>
            <person name="Xue W."/>
            <person name="Luo G."/>
        </authorList>
    </citation>
    <scope>NUCLEOTIDE SEQUENCE [LARGE SCALE GENOMIC DNA]</scope>
    <source>
        <strain evidence="2 3">TF08-14</strain>
    </source>
</reference>
<comment type="caution">
    <text evidence="2">The sequence shown here is derived from an EMBL/GenBank/DDBJ whole genome shotgun (WGS) entry which is preliminary data.</text>
</comment>
<accession>A0A3E4QV70</accession>
<gene>
    <name evidence="2" type="ORF">DXC81_03120</name>
</gene>
<proteinExistence type="predicted"/>
<dbReference type="EMBL" id="QSRJ01000003">
    <property type="protein sequence ID" value="RGL11129.1"/>
    <property type="molecule type" value="Genomic_DNA"/>
</dbReference>
<sequence>MDATLFCEALTFCDCELGSSDDVFELLGRHLRAGGYVADTWLDAIRERERAYPTGLACQELGVAIPHADPCHIIKPYIAVVRPKTPVAFGPMAGMGDTVGARLIVNLGLKGHTEAGEEDDGAWQVEALQALMEIFMDADKVDEILACDDAAALCACMARLCGGFRV</sequence>
<dbReference type="InterPro" id="IPR051541">
    <property type="entry name" value="PTS_SugarTrans_NitroReg"/>
</dbReference>
<evidence type="ECO:0000313" key="2">
    <source>
        <dbReference type="EMBL" id="RGL11129.1"/>
    </source>
</evidence>
<dbReference type="PANTHER" id="PTHR47738">
    <property type="entry name" value="PTS SYSTEM FRUCTOSE-LIKE EIIA COMPONENT-RELATED"/>
    <property type="match status" value="1"/>
</dbReference>
<dbReference type="PANTHER" id="PTHR47738:SF3">
    <property type="entry name" value="PHOSPHOTRANSFERASE SYSTEM MANNITOL_FRUCTOSE-SPECIFIC IIA DOMAIN CONTAINING PROTEIN"/>
    <property type="match status" value="1"/>
</dbReference>
<name>A0A3E4QV70_9ACTN</name>
<dbReference type="AlphaFoldDB" id="A0A3E4QV70"/>
<keyword evidence="2" id="KW-0762">Sugar transport</keyword>
<evidence type="ECO:0000313" key="3">
    <source>
        <dbReference type="Proteomes" id="UP000260943"/>
    </source>
</evidence>
<dbReference type="PROSITE" id="PS51094">
    <property type="entry name" value="PTS_EIIA_TYPE_2"/>
    <property type="match status" value="1"/>
</dbReference>
<organism evidence="2 3">
    <name type="scientific">Collinsella tanakaei</name>
    <dbReference type="NCBI Taxonomy" id="626935"/>
    <lineage>
        <taxon>Bacteria</taxon>
        <taxon>Bacillati</taxon>
        <taxon>Actinomycetota</taxon>
        <taxon>Coriobacteriia</taxon>
        <taxon>Coriobacteriales</taxon>
        <taxon>Coriobacteriaceae</taxon>
        <taxon>Collinsella</taxon>
    </lineage>
</organism>
<dbReference type="Pfam" id="PF00359">
    <property type="entry name" value="PTS_EIIA_2"/>
    <property type="match status" value="1"/>
</dbReference>
<evidence type="ECO:0000259" key="1">
    <source>
        <dbReference type="PROSITE" id="PS51094"/>
    </source>
</evidence>
<feature type="domain" description="PTS EIIA type-2" evidence="1">
    <location>
        <begin position="4"/>
        <end position="160"/>
    </location>
</feature>
<dbReference type="InterPro" id="IPR002178">
    <property type="entry name" value="PTS_EIIA_type-2_dom"/>
</dbReference>
<dbReference type="RefSeq" id="WP_117679144.1">
    <property type="nucleotide sequence ID" value="NZ_QSRJ01000003.1"/>
</dbReference>
<dbReference type="InterPro" id="IPR016152">
    <property type="entry name" value="PTrfase/Anion_transptr"/>
</dbReference>
<dbReference type="SUPFAM" id="SSF55804">
    <property type="entry name" value="Phoshotransferase/anion transport protein"/>
    <property type="match status" value="1"/>
</dbReference>
<protein>
    <submittedName>
        <fullName evidence="2">PTS sugar transporter subunit IIA</fullName>
    </submittedName>
</protein>